<keyword evidence="5" id="KW-0539">Nucleus</keyword>
<keyword evidence="2" id="KW-0805">Transcription regulation</keyword>
<evidence type="ECO:0000256" key="2">
    <source>
        <dbReference type="ARBA" id="ARBA00023015"/>
    </source>
</evidence>
<evidence type="ECO:0000256" key="6">
    <source>
        <dbReference type="SAM" id="Coils"/>
    </source>
</evidence>
<dbReference type="Proteomes" id="UP000002866">
    <property type="component" value="Chromosome 10"/>
</dbReference>
<feature type="domain" description="BZIP" evidence="8">
    <location>
        <begin position="129"/>
        <end position="193"/>
    </location>
</feature>
<dbReference type="GO" id="GO:0000977">
    <property type="term" value="F:RNA polymerase II transcription regulatory region sequence-specific DNA binding"/>
    <property type="evidence" value="ECO:0007669"/>
    <property type="project" value="TreeGrafter"/>
</dbReference>
<dbReference type="EMBL" id="HE806325">
    <property type="protein sequence ID" value="CCH63145.1"/>
    <property type="molecule type" value="Genomic_DNA"/>
</dbReference>
<dbReference type="PANTHER" id="PTHR13044">
    <property type="entry name" value="ACTIVATING TRANSCRIPTION FACTOR ATF 4/5"/>
    <property type="match status" value="1"/>
</dbReference>
<keyword evidence="10" id="KW-1185">Reference proteome</keyword>
<dbReference type="InParanoid" id="I2H9U3"/>
<reference evidence="9 10" key="1">
    <citation type="journal article" date="2011" name="Proc. Natl. Acad. Sci. U.S.A.">
        <title>Evolutionary erosion of yeast sex chromosomes by mating-type switching accidents.</title>
        <authorList>
            <person name="Gordon J.L."/>
            <person name="Armisen D."/>
            <person name="Proux-Wera E."/>
            <person name="Oheigeartaigh S.S."/>
            <person name="Byrne K.P."/>
            <person name="Wolfe K.H."/>
        </authorList>
    </citation>
    <scope>NUCLEOTIDE SEQUENCE [LARGE SCALE GENOMIC DNA]</scope>
    <source>
        <strain evidence="10">ATCC 34711 / CBS 6284 / DSM 70876 / NBRC 10599 / NRRL Y-10934 / UCD 77-7</strain>
    </source>
</reference>
<dbReference type="RefSeq" id="XP_004182664.1">
    <property type="nucleotide sequence ID" value="XM_004182616.1"/>
</dbReference>
<feature type="region of interest" description="Disordered" evidence="7">
    <location>
        <begin position="78"/>
        <end position="125"/>
    </location>
</feature>
<keyword evidence="4" id="KW-0804">Transcription</keyword>
<dbReference type="KEGG" id="tbl:TBLA_0J01490"/>
<dbReference type="GO" id="GO:0005634">
    <property type="term" value="C:nucleus"/>
    <property type="evidence" value="ECO:0007669"/>
    <property type="project" value="UniProtKB-SubCell"/>
</dbReference>
<evidence type="ECO:0000313" key="9">
    <source>
        <dbReference type="EMBL" id="CCH63145.1"/>
    </source>
</evidence>
<gene>
    <name evidence="9" type="primary">TBLA0J01490</name>
    <name evidence="9" type="ORF">TBLA_0J01490</name>
</gene>
<dbReference type="Gene3D" id="1.20.5.170">
    <property type="match status" value="1"/>
</dbReference>
<dbReference type="InterPro" id="IPR046347">
    <property type="entry name" value="bZIP_sf"/>
</dbReference>
<evidence type="ECO:0000256" key="1">
    <source>
        <dbReference type="ARBA" id="ARBA00004123"/>
    </source>
</evidence>
<comment type="subcellular location">
    <subcellularLocation>
        <location evidence="1">Nucleus</location>
    </subcellularLocation>
</comment>
<organism evidence="9 10">
    <name type="scientific">Henningerozyma blattae (strain ATCC 34711 / CBS 6284 / DSM 70876 / NBRC 10599 / NRRL Y-10934 / UCD 77-7)</name>
    <name type="common">Yeast</name>
    <name type="synonym">Tetrapisispora blattae</name>
    <dbReference type="NCBI Taxonomy" id="1071380"/>
    <lineage>
        <taxon>Eukaryota</taxon>
        <taxon>Fungi</taxon>
        <taxon>Dikarya</taxon>
        <taxon>Ascomycota</taxon>
        <taxon>Saccharomycotina</taxon>
        <taxon>Saccharomycetes</taxon>
        <taxon>Saccharomycetales</taxon>
        <taxon>Saccharomycetaceae</taxon>
        <taxon>Henningerozyma</taxon>
    </lineage>
</organism>
<dbReference type="InterPro" id="IPR004827">
    <property type="entry name" value="bZIP"/>
</dbReference>
<dbReference type="STRING" id="1071380.I2H9U3"/>
<feature type="compositionally biased region" description="Polar residues" evidence="7">
    <location>
        <begin position="84"/>
        <end position="102"/>
    </location>
</feature>
<dbReference type="GeneID" id="14498328"/>
<dbReference type="CDD" id="cd14705">
    <property type="entry name" value="bZIP_Zip1"/>
    <property type="match status" value="1"/>
</dbReference>
<evidence type="ECO:0000256" key="7">
    <source>
        <dbReference type="SAM" id="MobiDB-lite"/>
    </source>
</evidence>
<keyword evidence="3" id="KW-0238">DNA-binding</keyword>
<evidence type="ECO:0000259" key="8">
    <source>
        <dbReference type="SMART" id="SM00338"/>
    </source>
</evidence>
<dbReference type="GO" id="GO:0001228">
    <property type="term" value="F:DNA-binding transcription activator activity, RNA polymerase II-specific"/>
    <property type="evidence" value="ECO:0007669"/>
    <property type="project" value="TreeGrafter"/>
</dbReference>
<accession>I2H9U3</accession>
<evidence type="ECO:0000313" key="10">
    <source>
        <dbReference type="Proteomes" id="UP000002866"/>
    </source>
</evidence>
<dbReference type="Pfam" id="PF07716">
    <property type="entry name" value="bZIP_2"/>
    <property type="match status" value="1"/>
</dbReference>
<dbReference type="AlphaFoldDB" id="I2H9U3"/>
<evidence type="ECO:0000256" key="5">
    <source>
        <dbReference type="ARBA" id="ARBA00023242"/>
    </source>
</evidence>
<keyword evidence="6" id="KW-0175">Coiled coil</keyword>
<dbReference type="SUPFAM" id="SSF57959">
    <property type="entry name" value="Leucine zipper domain"/>
    <property type="match status" value="1"/>
</dbReference>
<evidence type="ECO:0000256" key="3">
    <source>
        <dbReference type="ARBA" id="ARBA00023125"/>
    </source>
</evidence>
<dbReference type="PANTHER" id="PTHR13044:SF45">
    <property type="entry name" value="TRANSCRIPTIONAL ACTIVATOR OF SULFUR METABOLISM MET28"/>
    <property type="match status" value="1"/>
</dbReference>
<evidence type="ECO:0000256" key="4">
    <source>
        <dbReference type="ARBA" id="ARBA00023163"/>
    </source>
</evidence>
<sequence length="210" mass="23501">MSYPPVPSNPANPIDTNPIGANPIGSINSVNPVGSVSADLESVFALEFAEFSSSLALSSFELDPRFFSYGGESHHYQTRAAHVTPQSQVDKLNQGQNGSHNHVSPLGYVPRDVSPASSVDDEPQQQSNVAAQKLREKRQKNLEASARFRIKRKKKLQDNFRKLDDLKRLIARLNDQINVLNDENIYWKQQLSAIHEKKSRDLLENIRNGV</sequence>
<dbReference type="SMART" id="SM00338">
    <property type="entry name" value="BRLZ"/>
    <property type="match status" value="1"/>
</dbReference>
<protein>
    <recommendedName>
        <fullName evidence="8">BZIP domain-containing protein</fullName>
    </recommendedName>
</protein>
<dbReference type="GO" id="GO:0089713">
    <property type="term" value="C:Cbf1-Met4-Met28 complex"/>
    <property type="evidence" value="ECO:0007669"/>
    <property type="project" value="TreeGrafter"/>
</dbReference>
<name>I2H9U3_HENB6</name>
<dbReference type="OrthoDB" id="1939598at2759"/>
<dbReference type="HOGENOM" id="CLU_1310828_0_0_1"/>
<feature type="coiled-coil region" evidence="6">
    <location>
        <begin position="156"/>
        <end position="183"/>
    </location>
</feature>
<proteinExistence type="predicted"/>